<accession>A0A2U1EE48</accession>
<proteinExistence type="predicted"/>
<organism evidence="3 4">
    <name type="scientific">Actinomycetospora cinnamomea</name>
    <dbReference type="NCBI Taxonomy" id="663609"/>
    <lineage>
        <taxon>Bacteria</taxon>
        <taxon>Bacillati</taxon>
        <taxon>Actinomycetota</taxon>
        <taxon>Actinomycetes</taxon>
        <taxon>Pseudonocardiales</taxon>
        <taxon>Pseudonocardiaceae</taxon>
        <taxon>Actinomycetospora</taxon>
    </lineage>
</organism>
<comment type="caution">
    <text evidence="3">The sequence shown here is derived from an EMBL/GenBank/DDBJ whole genome shotgun (WGS) entry which is preliminary data.</text>
</comment>
<reference evidence="3 4" key="1">
    <citation type="submission" date="2018-04" db="EMBL/GenBank/DDBJ databases">
        <title>Genomic Encyclopedia of Type Strains, Phase IV (KMG-IV): sequencing the most valuable type-strain genomes for metagenomic binning, comparative biology and taxonomic classification.</title>
        <authorList>
            <person name="Goeker M."/>
        </authorList>
    </citation>
    <scope>NUCLEOTIDE SEQUENCE [LARGE SCALE GENOMIC DNA]</scope>
    <source>
        <strain evidence="3 4">DSM 45771</strain>
    </source>
</reference>
<dbReference type="Pfam" id="PF12225">
    <property type="entry name" value="DUF5981"/>
    <property type="match status" value="1"/>
</dbReference>
<evidence type="ECO:0000313" key="4">
    <source>
        <dbReference type="Proteomes" id="UP000245639"/>
    </source>
</evidence>
<dbReference type="InterPro" id="IPR022026">
    <property type="entry name" value="DUF5981"/>
</dbReference>
<name>A0A2U1EE48_9PSEU</name>
<feature type="domain" description="Methylene-tetrahydrofolate reductase C-terminal-like" evidence="2">
    <location>
        <begin position="53"/>
        <end position="143"/>
    </location>
</feature>
<feature type="region of interest" description="Disordered" evidence="1">
    <location>
        <begin position="169"/>
        <end position="192"/>
    </location>
</feature>
<sequence length="192" mass="21076">MSGVMTSAAEAAGGPTPVRPRMRAGTAYAWHRVLARGAVTRWLARAIERSPAATRGFTSAERVSKEHLFGCRMCGQCALPATGYACPMTCPKELRNGPCGGVGGDGRCEVHPEMRCVWVEAHERAEQAGRADDLARLQRPVDQRCRGESSWLNHWQGRDECMWTEPVRPDREGVQPRSLLGRELGLTPVGPR</sequence>
<protein>
    <submittedName>
        <fullName evidence="3">Methylene-tetrahydrofolate reductase-like protein</fullName>
    </submittedName>
</protein>
<dbReference type="EMBL" id="QEKW01000022">
    <property type="protein sequence ID" value="PVY97979.1"/>
    <property type="molecule type" value="Genomic_DNA"/>
</dbReference>
<gene>
    <name evidence="3" type="ORF">C8D89_12234</name>
</gene>
<evidence type="ECO:0000259" key="2">
    <source>
        <dbReference type="Pfam" id="PF12225"/>
    </source>
</evidence>
<evidence type="ECO:0000256" key="1">
    <source>
        <dbReference type="SAM" id="MobiDB-lite"/>
    </source>
</evidence>
<dbReference type="AlphaFoldDB" id="A0A2U1EE48"/>
<keyword evidence="4" id="KW-1185">Reference proteome</keyword>
<evidence type="ECO:0000313" key="3">
    <source>
        <dbReference type="EMBL" id="PVY97979.1"/>
    </source>
</evidence>
<dbReference type="Proteomes" id="UP000245639">
    <property type="component" value="Unassembled WGS sequence"/>
</dbReference>